<proteinExistence type="predicted"/>
<comment type="caution">
    <text evidence="2">The sequence shown here is derived from an EMBL/GenBank/DDBJ whole genome shotgun (WGS) entry which is preliminary data.</text>
</comment>
<dbReference type="AlphaFoldDB" id="A0A1F5HCV6"/>
<dbReference type="EMBL" id="MFCA01000022">
    <property type="protein sequence ID" value="OGE01882.1"/>
    <property type="molecule type" value="Genomic_DNA"/>
</dbReference>
<reference evidence="2 3" key="1">
    <citation type="journal article" date="2016" name="Nat. Commun.">
        <title>Thousands of microbial genomes shed light on interconnected biogeochemical processes in an aquifer system.</title>
        <authorList>
            <person name="Anantharaman K."/>
            <person name="Brown C.T."/>
            <person name="Hug L.A."/>
            <person name="Sharon I."/>
            <person name="Castelle C.J."/>
            <person name="Probst A.J."/>
            <person name="Thomas B.C."/>
            <person name="Singh A."/>
            <person name="Wilkins M.J."/>
            <person name="Karaoz U."/>
            <person name="Brodie E.L."/>
            <person name="Williams K.H."/>
            <person name="Hubbard S.S."/>
            <person name="Banfield J.F."/>
        </authorList>
    </citation>
    <scope>NUCLEOTIDE SEQUENCE [LARGE SCALE GENOMIC DNA]</scope>
</reference>
<evidence type="ECO:0000313" key="3">
    <source>
        <dbReference type="Proteomes" id="UP000176751"/>
    </source>
</evidence>
<gene>
    <name evidence="2" type="ORF">A2196_04710</name>
</gene>
<dbReference type="SUPFAM" id="SSF53335">
    <property type="entry name" value="S-adenosyl-L-methionine-dependent methyltransferases"/>
    <property type="match status" value="1"/>
</dbReference>
<dbReference type="STRING" id="1797737.A2196_04710"/>
<name>A0A1F5HCV6_9BACT</name>
<sequence>MSPERYSTLRFPRGYHLEKTVTWGLCLQRDDKGEFFTLANRHFDKIDHYLGYLPSRFIEFFLENAGGRSVDILDLGAGVNLVSAKEICKKYGRKVRVTTIDFVVNKAIRPASVDRLQADAAHISLRDNVFEFIYAFQLLSYIQEDKQLEVIREMVRVLKSGGVALLDDSLPFETINHQLFESFGPVAYCIPREGNKSEPGQVVFGGPSITTMIIKEPVDQRMYGIRERIIGHI</sequence>
<dbReference type="Proteomes" id="UP000176751">
    <property type="component" value="Unassembled WGS sequence"/>
</dbReference>
<evidence type="ECO:0000313" key="2">
    <source>
        <dbReference type="EMBL" id="OGE01882.1"/>
    </source>
</evidence>
<dbReference type="GO" id="GO:0008757">
    <property type="term" value="F:S-adenosylmethionine-dependent methyltransferase activity"/>
    <property type="evidence" value="ECO:0007669"/>
    <property type="project" value="InterPro"/>
</dbReference>
<dbReference type="InterPro" id="IPR029063">
    <property type="entry name" value="SAM-dependent_MTases_sf"/>
</dbReference>
<protein>
    <recommendedName>
        <fullName evidence="1">Methyltransferase type 11 domain-containing protein</fullName>
    </recommendedName>
</protein>
<dbReference type="Gene3D" id="3.40.50.150">
    <property type="entry name" value="Vaccinia Virus protein VP39"/>
    <property type="match status" value="1"/>
</dbReference>
<feature type="domain" description="Methyltransferase type 11" evidence="1">
    <location>
        <begin position="73"/>
        <end position="165"/>
    </location>
</feature>
<evidence type="ECO:0000259" key="1">
    <source>
        <dbReference type="Pfam" id="PF08241"/>
    </source>
</evidence>
<dbReference type="InterPro" id="IPR013216">
    <property type="entry name" value="Methyltransf_11"/>
</dbReference>
<accession>A0A1F5HCV6</accession>
<dbReference type="Pfam" id="PF08241">
    <property type="entry name" value="Methyltransf_11"/>
    <property type="match status" value="1"/>
</dbReference>
<organism evidence="2 3">
    <name type="scientific">Candidatus Curtissbacteria bacterium RIFOXYA1_FULL_41_14</name>
    <dbReference type="NCBI Taxonomy" id="1797737"/>
    <lineage>
        <taxon>Bacteria</taxon>
        <taxon>Candidatus Curtissiibacteriota</taxon>
    </lineage>
</organism>
<dbReference type="CDD" id="cd02440">
    <property type="entry name" value="AdoMet_MTases"/>
    <property type="match status" value="1"/>
</dbReference>